<dbReference type="InterPro" id="IPR009008">
    <property type="entry name" value="Val/Leu/Ile-tRNA-synth_edit"/>
</dbReference>
<dbReference type="SUPFAM" id="SSF46589">
    <property type="entry name" value="tRNA-binding arm"/>
    <property type="match status" value="1"/>
</dbReference>
<dbReference type="Gene3D" id="1.10.730.10">
    <property type="entry name" value="Isoleucyl-tRNA Synthetase, Domain 1"/>
    <property type="match status" value="1"/>
</dbReference>
<protein>
    <recommendedName>
        <fullName evidence="12">Valine--tRNA ligase</fullName>
        <ecNumber evidence="12">6.1.1.9</ecNumber>
    </recommendedName>
    <alternativeName>
        <fullName evidence="12">Valyl-tRNA synthetase</fullName>
        <shortName evidence="12">ValRS</shortName>
    </alternativeName>
</protein>
<dbReference type="PROSITE" id="PS00178">
    <property type="entry name" value="AA_TRNA_LIGASE_I"/>
    <property type="match status" value="1"/>
</dbReference>
<proteinExistence type="inferred from homology"/>
<dbReference type="FunFam" id="1.10.730.10:FF:000014">
    <property type="entry name" value="Valine--tRNA ligase"/>
    <property type="match status" value="1"/>
</dbReference>
<keyword evidence="4 12" id="KW-0436">Ligase</keyword>
<dbReference type="InterPro" id="IPR013155">
    <property type="entry name" value="M/V/L/I-tRNA-synth_anticd-bd"/>
</dbReference>
<gene>
    <name evidence="12" type="primary">valS</name>
    <name evidence="16" type="ORF">SAMN04489866_101191</name>
</gene>
<evidence type="ECO:0000256" key="9">
    <source>
        <dbReference type="ARBA" id="ARBA00023146"/>
    </source>
</evidence>
<dbReference type="EMBL" id="FNAF01000001">
    <property type="protein sequence ID" value="SDD10594.1"/>
    <property type="molecule type" value="Genomic_DNA"/>
</dbReference>
<dbReference type="InterPro" id="IPR002303">
    <property type="entry name" value="Valyl-tRNA_ligase"/>
</dbReference>
<dbReference type="Pfam" id="PF10458">
    <property type="entry name" value="Val_tRNA-synt_C"/>
    <property type="match status" value="1"/>
</dbReference>
<sequence>MAKELAKTYNPSAIEAKWYDVWEQAGYFKPSRDAGAQPFTIVMPPPNVTGRLHMGHAMDNTMQDILIRYHRLKGDNTVWVPGTDHAGIATQAKVENMLREAGISKEEIGREGFIERCWQWKNEYGEAITQQIRKLGSSCDWSMERFTMDDVCSRAVRKTFVDFYQKGLIYQGNYIVNWCPHCETTISDIEVEHEDHHGHLYYLNYYTPDRSDHVTIATTRPETIFGDVAIAVHPEDERFKHLQGKKVLIPIIEREIPIIADEYVDREFGTGALKITPSHDVNDFAVGERHGLPFCEVLDAKGYMTEAAGPYAGLDRFACREKVIADLQGTSSLEKVEDYDNAVGHCYRCHTAIEPRISKQWFVAMDKLVKPALEAAYRGDIRFVPERFTKIYTAWLENIRDWCISRQLWWGHRIPVWTCADCGEVICEMEGPDVCPACGSKALHQDEDVLDTWFSSGLWPFEVLGWPEKTADLEMFYPTSVLVTGRDIIFFWVARMIFDAYELTGEKPFNDVLIHGLVLDEQGRKMSKSLGNGIDPLKEIERYGADALRMTLVTGTTPGNDTRYRQEKIEASRNFTNKLWNAARFVLMNQPEDQAVLAGSFQPTHLYDRWIAARLAKVAAHVTASLEAYELGEATRTIMDFIWDEYCDWYIELAKPRLYGKEGAEAQLQAQQASAIVLRDALVLLHPIMPFITEELWQQLPHEGESIMVSAWPALDQLEDPEAEMQMQMVMDAVKAVRGLRHDMNVPTGKRAPVYLVSDDADMRALFEAQKEAFQLLAFASDVAVSADNQLTEQAVSTVSGGVQIFLPLKDLVHLDEEIARMEKEEKRLQGELKRLSGKLSNQGFVTKAPAEVVAQERQKLETYQGDLTTVQERLALLKSL</sequence>
<dbReference type="Proteomes" id="UP000198995">
    <property type="component" value="Unassembled WGS sequence"/>
</dbReference>
<comment type="domain">
    <text evidence="12">The C-terminal coiled-coil domain is crucial for aminoacylation activity.</text>
</comment>
<dbReference type="GO" id="GO:0004832">
    <property type="term" value="F:valine-tRNA ligase activity"/>
    <property type="evidence" value="ECO:0007669"/>
    <property type="project" value="UniProtKB-UniRule"/>
</dbReference>
<dbReference type="AlphaFoldDB" id="A0A1G6S1P4"/>
<keyword evidence="3 12" id="KW-0963">Cytoplasm</keyword>
<organism evidence="16 17">
    <name type="scientific">Peptococcus niger</name>
    <dbReference type="NCBI Taxonomy" id="2741"/>
    <lineage>
        <taxon>Bacteria</taxon>
        <taxon>Bacillati</taxon>
        <taxon>Bacillota</taxon>
        <taxon>Clostridia</taxon>
        <taxon>Eubacteriales</taxon>
        <taxon>Peptococcaceae</taxon>
        <taxon>Peptococcus</taxon>
    </lineage>
</organism>
<dbReference type="InterPro" id="IPR019499">
    <property type="entry name" value="Val-tRNA_synth_tRNA-bd"/>
</dbReference>
<dbReference type="InterPro" id="IPR001412">
    <property type="entry name" value="aa-tRNA-synth_I_CS"/>
</dbReference>
<dbReference type="OrthoDB" id="9810365at2"/>
<keyword evidence="8 12" id="KW-0175">Coiled coil</keyword>
<comment type="subcellular location">
    <subcellularLocation>
        <location evidence="1 12">Cytoplasm</location>
    </subcellularLocation>
</comment>
<dbReference type="SUPFAM" id="SSF50677">
    <property type="entry name" value="ValRS/IleRS/LeuRS editing domain"/>
    <property type="match status" value="1"/>
</dbReference>
<keyword evidence="17" id="KW-1185">Reference proteome</keyword>
<evidence type="ECO:0000256" key="6">
    <source>
        <dbReference type="ARBA" id="ARBA00022840"/>
    </source>
</evidence>
<dbReference type="InterPro" id="IPR009080">
    <property type="entry name" value="tRNAsynth_Ia_anticodon-bd"/>
</dbReference>
<dbReference type="InterPro" id="IPR033705">
    <property type="entry name" value="Anticodon_Ia_Val"/>
</dbReference>
<keyword evidence="5 12" id="KW-0547">Nucleotide-binding</keyword>
<dbReference type="PANTHER" id="PTHR11946:SF93">
    <property type="entry name" value="VALINE--TRNA LIGASE, CHLOROPLASTIC_MITOCHONDRIAL 2"/>
    <property type="match status" value="1"/>
</dbReference>
<dbReference type="CDD" id="cd07962">
    <property type="entry name" value="Anticodon_Ia_Val"/>
    <property type="match status" value="1"/>
</dbReference>
<feature type="domain" description="Valyl-tRNA synthetase tRNA-binding arm" evidence="15">
    <location>
        <begin position="815"/>
        <end position="878"/>
    </location>
</feature>
<evidence type="ECO:0000256" key="7">
    <source>
        <dbReference type="ARBA" id="ARBA00022917"/>
    </source>
</evidence>
<comment type="subunit">
    <text evidence="2 12">Monomer.</text>
</comment>
<evidence type="ECO:0000256" key="10">
    <source>
        <dbReference type="ARBA" id="ARBA00047552"/>
    </source>
</evidence>
<comment type="domain">
    <text evidence="12">ValRS has two distinct active sites: one for aminoacylation and one for editing. The misactivated threonine is translocated from the active site to the editing site.</text>
</comment>
<dbReference type="EC" id="6.1.1.9" evidence="12"/>
<evidence type="ECO:0000259" key="13">
    <source>
        <dbReference type="Pfam" id="PF00133"/>
    </source>
</evidence>
<dbReference type="Gene3D" id="1.10.287.380">
    <property type="entry name" value="Valyl-tRNA synthetase, C-terminal domain"/>
    <property type="match status" value="1"/>
</dbReference>
<dbReference type="FunFam" id="3.90.740.10:FF:000005">
    <property type="entry name" value="Valine--tRNA ligase, mitochondrial"/>
    <property type="match status" value="1"/>
</dbReference>
<comment type="similarity">
    <text evidence="11 12">Belongs to the class-I aminoacyl-tRNA synthetase family. ValS type 1 subfamily.</text>
</comment>
<evidence type="ECO:0000259" key="15">
    <source>
        <dbReference type="Pfam" id="PF10458"/>
    </source>
</evidence>
<evidence type="ECO:0000259" key="14">
    <source>
        <dbReference type="Pfam" id="PF08264"/>
    </source>
</evidence>
<keyword evidence="6 12" id="KW-0067">ATP-binding</keyword>
<dbReference type="GO" id="GO:0006438">
    <property type="term" value="P:valyl-tRNA aminoacylation"/>
    <property type="evidence" value="ECO:0007669"/>
    <property type="project" value="UniProtKB-UniRule"/>
</dbReference>
<dbReference type="InterPro" id="IPR037118">
    <property type="entry name" value="Val-tRNA_synth_C_sf"/>
</dbReference>
<dbReference type="GO" id="GO:0002161">
    <property type="term" value="F:aminoacyl-tRNA deacylase activity"/>
    <property type="evidence" value="ECO:0007669"/>
    <property type="project" value="InterPro"/>
</dbReference>
<evidence type="ECO:0000256" key="2">
    <source>
        <dbReference type="ARBA" id="ARBA00011245"/>
    </source>
</evidence>
<dbReference type="GO" id="GO:0005524">
    <property type="term" value="F:ATP binding"/>
    <property type="evidence" value="ECO:0007669"/>
    <property type="project" value="UniProtKB-UniRule"/>
</dbReference>
<evidence type="ECO:0000313" key="17">
    <source>
        <dbReference type="Proteomes" id="UP000198995"/>
    </source>
</evidence>
<dbReference type="InterPro" id="IPR002300">
    <property type="entry name" value="aa-tRNA-synth_Ia"/>
</dbReference>
<dbReference type="HAMAP" id="MF_02004">
    <property type="entry name" value="Val_tRNA_synth_type1"/>
    <property type="match status" value="1"/>
</dbReference>
<evidence type="ECO:0000256" key="4">
    <source>
        <dbReference type="ARBA" id="ARBA00022598"/>
    </source>
</evidence>
<dbReference type="PANTHER" id="PTHR11946">
    <property type="entry name" value="VALYL-TRNA SYNTHETASES"/>
    <property type="match status" value="1"/>
</dbReference>
<keyword evidence="7 12" id="KW-0648">Protein biosynthesis</keyword>
<dbReference type="RefSeq" id="WP_091790883.1">
    <property type="nucleotide sequence ID" value="NZ_FNAF01000001.1"/>
</dbReference>
<dbReference type="CDD" id="cd00817">
    <property type="entry name" value="ValRS_core"/>
    <property type="match status" value="1"/>
</dbReference>
<accession>A0A1G6S1P4</accession>
<dbReference type="InterPro" id="IPR010978">
    <property type="entry name" value="tRNA-bd_arm"/>
</dbReference>
<dbReference type="Pfam" id="PF00133">
    <property type="entry name" value="tRNA-synt_1"/>
    <property type="match status" value="1"/>
</dbReference>
<evidence type="ECO:0000256" key="11">
    <source>
        <dbReference type="ARBA" id="ARBA00060830"/>
    </source>
</evidence>
<dbReference type="InterPro" id="IPR014729">
    <property type="entry name" value="Rossmann-like_a/b/a_fold"/>
</dbReference>
<dbReference type="Gene3D" id="3.40.50.620">
    <property type="entry name" value="HUPs"/>
    <property type="match status" value="2"/>
</dbReference>
<dbReference type="Pfam" id="PF08264">
    <property type="entry name" value="Anticodon_1"/>
    <property type="match status" value="1"/>
</dbReference>
<dbReference type="NCBIfam" id="NF004349">
    <property type="entry name" value="PRK05729.1"/>
    <property type="match status" value="1"/>
</dbReference>
<keyword evidence="9 12" id="KW-0030">Aminoacyl-tRNA synthetase</keyword>
<dbReference type="SUPFAM" id="SSF47323">
    <property type="entry name" value="Anticodon-binding domain of a subclass of class I aminoacyl-tRNA synthetases"/>
    <property type="match status" value="1"/>
</dbReference>
<feature type="domain" description="Aminoacyl-tRNA synthetase class Ia" evidence="13">
    <location>
        <begin position="17"/>
        <end position="563"/>
    </location>
</feature>
<evidence type="ECO:0000256" key="1">
    <source>
        <dbReference type="ARBA" id="ARBA00004496"/>
    </source>
</evidence>
<dbReference type="STRING" id="2741.SAMN04489866_101191"/>
<feature type="short sequence motif" description="'KMSKS' region" evidence="12">
    <location>
        <begin position="525"/>
        <end position="529"/>
    </location>
</feature>
<dbReference type="NCBIfam" id="TIGR00422">
    <property type="entry name" value="valS"/>
    <property type="match status" value="1"/>
</dbReference>
<dbReference type="FunFam" id="3.40.50.620:FF:000098">
    <property type="entry name" value="Valine--tRNA ligase"/>
    <property type="match status" value="1"/>
</dbReference>
<evidence type="ECO:0000313" key="16">
    <source>
        <dbReference type="EMBL" id="SDD10594.1"/>
    </source>
</evidence>
<feature type="coiled-coil region" evidence="12">
    <location>
        <begin position="812"/>
        <end position="874"/>
    </location>
</feature>
<feature type="short sequence motif" description="'HIGH' region" evidence="12">
    <location>
        <begin position="46"/>
        <end position="56"/>
    </location>
</feature>
<evidence type="ECO:0000256" key="5">
    <source>
        <dbReference type="ARBA" id="ARBA00022741"/>
    </source>
</evidence>
<comment type="function">
    <text evidence="12">Catalyzes the attachment of valine to tRNA(Val). As ValRS can inadvertently accommodate and process structurally similar amino acids such as threonine, to avoid such errors, it has a 'posttransfer' editing activity that hydrolyzes mischarged Thr-tRNA(Val) in a tRNA-dependent manner.</text>
</comment>
<evidence type="ECO:0000256" key="12">
    <source>
        <dbReference type="HAMAP-Rule" id="MF_02004"/>
    </source>
</evidence>
<dbReference type="GO" id="GO:0005829">
    <property type="term" value="C:cytosol"/>
    <property type="evidence" value="ECO:0007669"/>
    <property type="project" value="TreeGrafter"/>
</dbReference>
<feature type="binding site" evidence="12">
    <location>
        <position position="528"/>
    </location>
    <ligand>
        <name>ATP</name>
        <dbReference type="ChEBI" id="CHEBI:30616"/>
    </ligand>
</feature>
<evidence type="ECO:0000256" key="3">
    <source>
        <dbReference type="ARBA" id="ARBA00022490"/>
    </source>
</evidence>
<comment type="catalytic activity">
    <reaction evidence="10 12">
        <text>tRNA(Val) + L-valine + ATP = L-valyl-tRNA(Val) + AMP + diphosphate</text>
        <dbReference type="Rhea" id="RHEA:10704"/>
        <dbReference type="Rhea" id="RHEA-COMP:9672"/>
        <dbReference type="Rhea" id="RHEA-COMP:9708"/>
        <dbReference type="ChEBI" id="CHEBI:30616"/>
        <dbReference type="ChEBI" id="CHEBI:33019"/>
        <dbReference type="ChEBI" id="CHEBI:57762"/>
        <dbReference type="ChEBI" id="CHEBI:78442"/>
        <dbReference type="ChEBI" id="CHEBI:78537"/>
        <dbReference type="ChEBI" id="CHEBI:456215"/>
        <dbReference type="EC" id="6.1.1.9"/>
    </reaction>
</comment>
<evidence type="ECO:0000256" key="8">
    <source>
        <dbReference type="ARBA" id="ARBA00023054"/>
    </source>
</evidence>
<feature type="domain" description="Methionyl/Valyl/Leucyl/Isoleucyl-tRNA synthetase anticodon-binding" evidence="14">
    <location>
        <begin position="608"/>
        <end position="755"/>
    </location>
</feature>
<name>A0A1G6S1P4_PEPNI</name>
<dbReference type="FunFam" id="3.40.50.620:FF:000032">
    <property type="entry name" value="Valine--tRNA ligase"/>
    <property type="match status" value="1"/>
</dbReference>
<reference evidence="16 17" key="1">
    <citation type="submission" date="2016-10" db="EMBL/GenBank/DDBJ databases">
        <authorList>
            <person name="de Groot N.N."/>
        </authorList>
    </citation>
    <scope>NUCLEOTIDE SEQUENCE [LARGE SCALE GENOMIC DNA]</scope>
    <source>
        <strain evidence="16 17">DSM 20475</strain>
    </source>
</reference>
<dbReference type="PRINTS" id="PR00986">
    <property type="entry name" value="TRNASYNTHVAL"/>
</dbReference>
<dbReference type="FunFam" id="1.10.287.380:FF:000001">
    <property type="entry name" value="Valine--tRNA ligase"/>
    <property type="match status" value="1"/>
</dbReference>
<dbReference type="SUPFAM" id="SSF52374">
    <property type="entry name" value="Nucleotidylyl transferase"/>
    <property type="match status" value="1"/>
</dbReference>